<evidence type="ECO:0000256" key="3">
    <source>
        <dbReference type="ARBA" id="ARBA00010532"/>
    </source>
</evidence>
<evidence type="ECO:0000256" key="7">
    <source>
        <dbReference type="ARBA" id="ARBA00023136"/>
    </source>
</evidence>
<dbReference type="GO" id="GO:0005737">
    <property type="term" value="C:cytoplasm"/>
    <property type="evidence" value="ECO:0007669"/>
    <property type="project" value="TreeGrafter"/>
</dbReference>
<dbReference type="GO" id="GO:0005044">
    <property type="term" value="F:scavenger receptor activity"/>
    <property type="evidence" value="ECO:0007669"/>
    <property type="project" value="TreeGrafter"/>
</dbReference>
<dbReference type="PRINTS" id="PR01609">
    <property type="entry name" value="CD36FAMILY"/>
</dbReference>
<evidence type="ECO:0000256" key="10">
    <source>
        <dbReference type="ARBA" id="ARBA00023180"/>
    </source>
</evidence>
<dbReference type="EMBL" id="JAHWGI010001356">
    <property type="protein sequence ID" value="KAK3928860.1"/>
    <property type="molecule type" value="Genomic_DNA"/>
</dbReference>
<keyword evidence="8" id="KW-1015">Disulfide bond</keyword>
<protein>
    <recommendedName>
        <fullName evidence="11">Scavenger receptor class B member 1</fullName>
    </recommendedName>
    <alternativeName>
        <fullName evidence="12">SR-BI</fullName>
    </alternativeName>
</protein>
<keyword evidence="4" id="KW-1003">Cell membrane</keyword>
<dbReference type="GO" id="GO:0005901">
    <property type="term" value="C:caveola"/>
    <property type="evidence" value="ECO:0007669"/>
    <property type="project" value="UniProtKB-SubCell"/>
</dbReference>
<feature type="region of interest" description="Disordered" evidence="13">
    <location>
        <begin position="665"/>
        <end position="696"/>
    </location>
</feature>
<evidence type="ECO:0000256" key="8">
    <source>
        <dbReference type="ARBA" id="ARBA00023157"/>
    </source>
</evidence>
<dbReference type="PANTHER" id="PTHR11923">
    <property type="entry name" value="SCAVENGER RECEPTOR CLASS B TYPE-1 SR-B1"/>
    <property type="match status" value="1"/>
</dbReference>
<keyword evidence="10" id="KW-0325">Glycoprotein</keyword>
<keyword evidence="5 14" id="KW-0812">Transmembrane</keyword>
<evidence type="ECO:0000256" key="4">
    <source>
        <dbReference type="ARBA" id="ARBA00022475"/>
    </source>
</evidence>
<comment type="subcellular location">
    <subcellularLocation>
        <location evidence="2">Cell membrane</location>
        <topology evidence="2">Multi-pass membrane protein</topology>
    </subcellularLocation>
    <subcellularLocation>
        <location evidence="1">Membrane</location>
        <location evidence="1">Caveola</location>
        <topology evidence="1">Multi-pass membrane protein</topology>
    </subcellularLocation>
</comment>
<keyword evidence="7 14" id="KW-0472">Membrane</keyword>
<feature type="transmembrane region" description="Helical" evidence="14">
    <location>
        <begin position="631"/>
        <end position="652"/>
    </location>
</feature>
<evidence type="ECO:0000256" key="9">
    <source>
        <dbReference type="ARBA" id="ARBA00023170"/>
    </source>
</evidence>
<dbReference type="AlphaFoldDB" id="A0AAE1HYA0"/>
<keyword evidence="16" id="KW-1185">Reference proteome</keyword>
<evidence type="ECO:0000256" key="14">
    <source>
        <dbReference type="SAM" id="Phobius"/>
    </source>
</evidence>
<name>A0AAE1HYA0_9NEOP</name>
<evidence type="ECO:0000313" key="16">
    <source>
        <dbReference type="Proteomes" id="UP001219518"/>
    </source>
</evidence>
<sequence length="696" mass="78073">MFDSLRLKKSQAYSRKLNHNDFNRAMLSPAFIFARDTLNVCLWTFSVDIFVHSFSDEPIVNSKIVWNFVEIYYRKMKIRRYDLFAPTPDVVISLFIGFVVVVSLALIVFGAIVAAFFTSWVDLFIEGEIVLKNGSQTFGWWRKPPVHPVMRVYIYNVTNADAFLNNAEKPILNELGPYVYVYVEASSSRVSGSICRNSFKSINESWTASPPRRETWEKVAVAFNDNGTVSFQQKKVFRFDPEQSVGDIEDMVVVPNIPMLSATSQSKHAARFLRLAMASIMDILKIKPFVEVSVGQLLWGYEDPLLKLAKDVVPKEQKLPYEEFGLMYGLRSVAKMKGISDAGALVASLPLRNIVQVVADGLEMILSAPRTRKPTVVMRVPVPTTGMFSNPRRPPRPRPFRQPGNFGLTRPKNGTAKEVVTIFTGATDITRYGLIDRFDGKSALPHWKTDECNRINGSDGSIFPPHITKNTTLYVYDKDMCRLLPLRFLREVVTNGGVNGYRFTPPENVFAEVSQNPENDCFYSPIMLSFPHFYLADPKLREAVIGVDAPDPEKHRLYIDVHPKMGTALGARARVQINLAVSQVVDIKQVATFPDIVFPIMWFEDGIDGLPEEVTGLLALAQNVPPVARSVLMYGLFAVGGLLLILAVGCLVRSSGRQETLNLEGTQHYAKPNEKNGKSHSNGKSLETRTNPAFEQ</sequence>
<dbReference type="Proteomes" id="UP001219518">
    <property type="component" value="Unassembled WGS sequence"/>
</dbReference>
<comment type="caution">
    <text evidence="15">The sequence shown here is derived from an EMBL/GenBank/DDBJ whole genome shotgun (WGS) entry which is preliminary data.</text>
</comment>
<comment type="similarity">
    <text evidence="3">Belongs to the CD36 family.</text>
</comment>
<organism evidence="15 16">
    <name type="scientific">Frankliniella fusca</name>
    <dbReference type="NCBI Taxonomy" id="407009"/>
    <lineage>
        <taxon>Eukaryota</taxon>
        <taxon>Metazoa</taxon>
        <taxon>Ecdysozoa</taxon>
        <taxon>Arthropoda</taxon>
        <taxon>Hexapoda</taxon>
        <taxon>Insecta</taxon>
        <taxon>Pterygota</taxon>
        <taxon>Neoptera</taxon>
        <taxon>Paraneoptera</taxon>
        <taxon>Thysanoptera</taxon>
        <taxon>Terebrantia</taxon>
        <taxon>Thripoidea</taxon>
        <taxon>Thripidae</taxon>
        <taxon>Frankliniella</taxon>
    </lineage>
</organism>
<evidence type="ECO:0000256" key="13">
    <source>
        <dbReference type="SAM" id="MobiDB-lite"/>
    </source>
</evidence>
<evidence type="ECO:0000256" key="6">
    <source>
        <dbReference type="ARBA" id="ARBA00022989"/>
    </source>
</evidence>
<evidence type="ECO:0000256" key="2">
    <source>
        <dbReference type="ARBA" id="ARBA00004651"/>
    </source>
</evidence>
<evidence type="ECO:0000256" key="1">
    <source>
        <dbReference type="ARBA" id="ARBA00004189"/>
    </source>
</evidence>
<feature type="compositionally biased region" description="Polar residues" evidence="13">
    <location>
        <begin position="679"/>
        <end position="696"/>
    </location>
</feature>
<keyword evidence="9 15" id="KW-0675">Receptor</keyword>
<gene>
    <name evidence="15" type="ORF">KUF71_017084</name>
</gene>
<feature type="transmembrane region" description="Helical" evidence="14">
    <location>
        <begin position="90"/>
        <end position="117"/>
    </location>
</feature>
<proteinExistence type="inferred from homology"/>
<reference evidence="15" key="1">
    <citation type="submission" date="2021-07" db="EMBL/GenBank/DDBJ databases">
        <authorList>
            <person name="Catto M.A."/>
            <person name="Jacobson A."/>
            <person name="Kennedy G."/>
            <person name="Labadie P."/>
            <person name="Hunt B.G."/>
            <person name="Srinivasan R."/>
        </authorList>
    </citation>
    <scope>NUCLEOTIDE SEQUENCE</scope>
    <source>
        <strain evidence="15">PL_HMW_Pooled</strain>
        <tissue evidence="15">Head</tissue>
    </source>
</reference>
<accession>A0AAE1HYA0</accession>
<evidence type="ECO:0000256" key="5">
    <source>
        <dbReference type="ARBA" id="ARBA00022692"/>
    </source>
</evidence>
<dbReference type="InterPro" id="IPR002159">
    <property type="entry name" value="CD36_fam"/>
</dbReference>
<evidence type="ECO:0000256" key="12">
    <source>
        <dbReference type="ARBA" id="ARBA00042244"/>
    </source>
</evidence>
<keyword evidence="6 14" id="KW-1133">Transmembrane helix</keyword>
<dbReference type="Pfam" id="PF01130">
    <property type="entry name" value="CD36"/>
    <property type="match status" value="3"/>
</dbReference>
<reference evidence="15" key="2">
    <citation type="journal article" date="2023" name="BMC Genomics">
        <title>Pest status, molecular evolution, and epigenetic factors derived from the genome assembly of Frankliniella fusca, a thysanopteran phytovirus vector.</title>
        <authorList>
            <person name="Catto M.A."/>
            <person name="Labadie P.E."/>
            <person name="Jacobson A.L."/>
            <person name="Kennedy G.G."/>
            <person name="Srinivasan R."/>
            <person name="Hunt B.G."/>
        </authorList>
    </citation>
    <scope>NUCLEOTIDE SEQUENCE</scope>
    <source>
        <strain evidence="15">PL_HMW_Pooled</strain>
    </source>
</reference>
<feature type="region of interest" description="Disordered" evidence="13">
    <location>
        <begin position="382"/>
        <end position="411"/>
    </location>
</feature>
<evidence type="ECO:0000313" key="15">
    <source>
        <dbReference type="EMBL" id="KAK3928860.1"/>
    </source>
</evidence>
<dbReference type="PANTHER" id="PTHR11923:SF110">
    <property type="entry name" value="SCAVENGER RECEPTOR CLASS B MEMBER 1"/>
    <property type="match status" value="1"/>
</dbReference>
<evidence type="ECO:0000256" key="11">
    <source>
        <dbReference type="ARBA" id="ARBA00040821"/>
    </source>
</evidence>